<dbReference type="AlphaFoldDB" id="A0A0D2APP1"/>
<keyword evidence="2" id="KW-1185">Reference proteome</keyword>
<accession>A0A0D2APP1</accession>
<organism evidence="1 2">
    <name type="scientific">Exophiala oligosperma</name>
    <dbReference type="NCBI Taxonomy" id="215243"/>
    <lineage>
        <taxon>Eukaryota</taxon>
        <taxon>Fungi</taxon>
        <taxon>Dikarya</taxon>
        <taxon>Ascomycota</taxon>
        <taxon>Pezizomycotina</taxon>
        <taxon>Eurotiomycetes</taxon>
        <taxon>Chaetothyriomycetidae</taxon>
        <taxon>Chaetothyriales</taxon>
        <taxon>Herpotrichiellaceae</taxon>
        <taxon>Exophiala</taxon>
    </lineage>
</organism>
<dbReference type="EMBL" id="KN847336">
    <property type="protein sequence ID" value="KIW41911.1"/>
    <property type="molecule type" value="Genomic_DNA"/>
</dbReference>
<dbReference type="HOGENOM" id="CLU_088300_1_0_1"/>
<gene>
    <name evidence="1" type="ORF">PV06_05507</name>
</gene>
<evidence type="ECO:0000313" key="2">
    <source>
        <dbReference type="Proteomes" id="UP000053342"/>
    </source>
</evidence>
<dbReference type="Proteomes" id="UP000053342">
    <property type="component" value="Unassembled WGS sequence"/>
</dbReference>
<evidence type="ECO:0000313" key="1">
    <source>
        <dbReference type="EMBL" id="KIW41911.1"/>
    </source>
</evidence>
<proteinExistence type="predicted"/>
<sequence length="216" mass="22993">MSRYVSKLVDSLSDDSMGMGGMGMGPTKGTTNNVNYNNDSNQRFVLRPCPADPNLTLIHPRGYPVDAPPLYTVMISSDKVSLYRGYINPAGLIGTTSTSSVSHSAALTVHNQKIPMKMNQLSLSFSFQWPPAGTLKWKADQLTGSSLELSDGSGRKLAKLKSSSGMMGSGEKGFEINVACDEQFLNLIILSGLAAKVGTKKNNEAASEVIQAIVGS</sequence>
<dbReference type="RefSeq" id="XP_016262127.1">
    <property type="nucleotide sequence ID" value="XM_016406523.1"/>
</dbReference>
<protein>
    <submittedName>
        <fullName evidence="1">Uncharacterized protein</fullName>
    </submittedName>
</protein>
<dbReference type="OrthoDB" id="4725912at2759"/>
<dbReference type="VEuPathDB" id="FungiDB:PV06_05507"/>
<dbReference type="GeneID" id="27357581"/>
<reference evidence="1 2" key="1">
    <citation type="submission" date="2015-01" db="EMBL/GenBank/DDBJ databases">
        <title>The Genome Sequence of Exophiala oligosperma CBS72588.</title>
        <authorList>
            <consortium name="The Broad Institute Genomics Platform"/>
            <person name="Cuomo C."/>
            <person name="de Hoog S."/>
            <person name="Gorbushina A."/>
            <person name="Stielow B."/>
            <person name="Teixiera M."/>
            <person name="Abouelleil A."/>
            <person name="Chapman S.B."/>
            <person name="Priest M."/>
            <person name="Young S.K."/>
            <person name="Wortman J."/>
            <person name="Nusbaum C."/>
            <person name="Birren B."/>
        </authorList>
    </citation>
    <scope>NUCLEOTIDE SEQUENCE [LARGE SCALE GENOMIC DNA]</scope>
    <source>
        <strain evidence="1 2">CBS 72588</strain>
    </source>
</reference>
<name>A0A0D2APP1_9EURO</name>